<comment type="caution">
    <text evidence="3">The sequence shown here is derived from an EMBL/GenBank/DDBJ whole genome shotgun (WGS) entry which is preliminary data.</text>
</comment>
<sequence>MTHADGAAPRRNPALSYVKVFRAEPIERIGMIKHGLRASDAKRILSDLAVTQAVAMRALNISAATMNRKAKGEDRLPPAESERVLGVARLVGQVQAIVEESGSPKGFDAAAWMSRWLGEPLPALGGARPLDLLDTMEGQALVSGALARIQSGAYA</sequence>
<feature type="domain" description="Antitoxin Xre-like helix-turn-helix" evidence="2">
    <location>
        <begin position="27"/>
        <end position="89"/>
    </location>
</feature>
<name>A0ABT3NSA9_9PROT</name>
<evidence type="ECO:0000313" key="4">
    <source>
        <dbReference type="Proteomes" id="UP001526430"/>
    </source>
</evidence>
<evidence type="ECO:0000259" key="2">
    <source>
        <dbReference type="Pfam" id="PF20432"/>
    </source>
</evidence>
<dbReference type="RefSeq" id="WP_301588897.1">
    <property type="nucleotide sequence ID" value="NZ_JAPFQI010000002.1"/>
</dbReference>
<dbReference type="NCBIfam" id="TIGR02293">
    <property type="entry name" value="TAS_TIGR02293"/>
    <property type="match status" value="1"/>
</dbReference>
<proteinExistence type="predicted"/>
<keyword evidence="4" id="KW-1185">Reference proteome</keyword>
<dbReference type="Proteomes" id="UP001526430">
    <property type="component" value="Unassembled WGS sequence"/>
</dbReference>
<protein>
    <submittedName>
        <fullName evidence="3">DUF2384 domain-containing protein</fullName>
    </submittedName>
</protein>
<dbReference type="InterPro" id="IPR024467">
    <property type="entry name" value="Xre/MbcA/ParS-like_toxin-bd"/>
</dbReference>
<evidence type="ECO:0000259" key="1">
    <source>
        <dbReference type="Pfam" id="PF09722"/>
    </source>
</evidence>
<evidence type="ECO:0000313" key="3">
    <source>
        <dbReference type="EMBL" id="MCW8085050.1"/>
    </source>
</evidence>
<organism evidence="3 4">
    <name type="scientific">Sabulicella glaciei</name>
    <dbReference type="NCBI Taxonomy" id="2984948"/>
    <lineage>
        <taxon>Bacteria</taxon>
        <taxon>Pseudomonadati</taxon>
        <taxon>Pseudomonadota</taxon>
        <taxon>Alphaproteobacteria</taxon>
        <taxon>Acetobacterales</taxon>
        <taxon>Acetobacteraceae</taxon>
        <taxon>Sabulicella</taxon>
    </lineage>
</organism>
<reference evidence="3 4" key="1">
    <citation type="submission" date="2022-10" db="EMBL/GenBank/DDBJ databases">
        <title>Roseococcus glaciei nov., sp. nov., isolated from glacier.</title>
        <authorList>
            <person name="Liu Q."/>
            <person name="Xin Y.-H."/>
        </authorList>
    </citation>
    <scope>NUCLEOTIDE SEQUENCE [LARGE SCALE GENOMIC DNA]</scope>
    <source>
        <strain evidence="3 4">MDT2-1-1</strain>
    </source>
</reference>
<dbReference type="InterPro" id="IPR046847">
    <property type="entry name" value="Xre-like_HTH"/>
</dbReference>
<gene>
    <name evidence="3" type="ORF">OF850_05375</name>
</gene>
<dbReference type="Pfam" id="PF20432">
    <property type="entry name" value="Xre-like-HTH"/>
    <property type="match status" value="1"/>
</dbReference>
<feature type="domain" description="Antitoxin Xre/MbcA/ParS-like toxin-binding" evidence="1">
    <location>
        <begin position="109"/>
        <end position="152"/>
    </location>
</feature>
<accession>A0ABT3NSA9</accession>
<dbReference type="EMBL" id="JAPFQI010000002">
    <property type="protein sequence ID" value="MCW8085050.1"/>
    <property type="molecule type" value="Genomic_DNA"/>
</dbReference>
<dbReference type="InterPro" id="IPR011979">
    <property type="entry name" value="Antitox_Xre"/>
</dbReference>
<dbReference type="Pfam" id="PF09722">
    <property type="entry name" value="Xre_MbcA_ParS_C"/>
    <property type="match status" value="1"/>
</dbReference>